<organism evidence="1 2">
    <name type="scientific">Candidatus Geothrix skivensis</name>
    <dbReference type="NCBI Taxonomy" id="2954439"/>
    <lineage>
        <taxon>Bacteria</taxon>
        <taxon>Pseudomonadati</taxon>
        <taxon>Acidobacteriota</taxon>
        <taxon>Holophagae</taxon>
        <taxon>Holophagales</taxon>
        <taxon>Holophagaceae</taxon>
        <taxon>Geothrix</taxon>
    </lineage>
</organism>
<name>A0A9D7SFC6_9BACT</name>
<dbReference type="AlphaFoldDB" id="A0A9D7SFC6"/>
<comment type="caution">
    <text evidence="1">The sequence shown here is derived from an EMBL/GenBank/DDBJ whole genome shotgun (WGS) entry which is preliminary data.</text>
</comment>
<proteinExistence type="predicted"/>
<protein>
    <submittedName>
        <fullName evidence="1">Uncharacterized protein</fullName>
    </submittedName>
</protein>
<gene>
    <name evidence="1" type="ORF">IPP58_08930</name>
</gene>
<evidence type="ECO:0000313" key="2">
    <source>
        <dbReference type="Proteomes" id="UP000886657"/>
    </source>
</evidence>
<accession>A0A9D7SFC6</accession>
<sequence>MRPAQEFRSPDTFARIRSLLTTLQLRIDLYGKEHGSDGKDAAFLEAIHQDIARLADIVQEKRQAPRAAPDGICLDPSNYLARSS</sequence>
<dbReference type="Proteomes" id="UP000886657">
    <property type="component" value="Unassembled WGS sequence"/>
</dbReference>
<dbReference type="EMBL" id="JADKIO010000006">
    <property type="protein sequence ID" value="MBK9796612.1"/>
    <property type="molecule type" value="Genomic_DNA"/>
</dbReference>
<reference evidence="1" key="1">
    <citation type="submission" date="2020-10" db="EMBL/GenBank/DDBJ databases">
        <title>Connecting structure to function with the recovery of over 1000 high-quality activated sludge metagenome-assembled genomes encoding full-length rRNA genes using long-read sequencing.</title>
        <authorList>
            <person name="Singleton C.M."/>
            <person name="Petriglieri F."/>
            <person name="Kristensen J.M."/>
            <person name="Kirkegaard R.H."/>
            <person name="Michaelsen T.Y."/>
            <person name="Andersen M.H."/>
            <person name="Karst S.M."/>
            <person name="Dueholm M.S."/>
            <person name="Nielsen P.H."/>
            <person name="Albertsen M."/>
        </authorList>
    </citation>
    <scope>NUCLEOTIDE SEQUENCE</scope>
    <source>
        <strain evidence="1">Skiv_18-Q3-R9-52_MAXAC.067</strain>
    </source>
</reference>
<evidence type="ECO:0000313" key="1">
    <source>
        <dbReference type="EMBL" id="MBK9796612.1"/>
    </source>
</evidence>